<reference evidence="1" key="1">
    <citation type="submission" date="2018-05" db="EMBL/GenBank/DDBJ databases">
        <authorList>
            <person name="Lanie J.A."/>
            <person name="Ng W.-L."/>
            <person name="Kazmierczak K.M."/>
            <person name="Andrzejewski T.M."/>
            <person name="Davidsen T.M."/>
            <person name="Wayne K.J."/>
            <person name="Tettelin H."/>
            <person name="Glass J.I."/>
            <person name="Rusch D."/>
            <person name="Podicherti R."/>
            <person name="Tsui H.-C.T."/>
            <person name="Winkler M.E."/>
        </authorList>
    </citation>
    <scope>NUCLEOTIDE SEQUENCE</scope>
</reference>
<accession>A0A382KU95</accession>
<evidence type="ECO:0008006" key="2">
    <source>
        <dbReference type="Google" id="ProtNLM"/>
    </source>
</evidence>
<gene>
    <name evidence="1" type="ORF">METZ01_LOCUS281012</name>
</gene>
<dbReference type="AlphaFoldDB" id="A0A382KU95"/>
<proteinExistence type="predicted"/>
<name>A0A382KU95_9ZZZZ</name>
<feature type="non-terminal residue" evidence="1">
    <location>
        <position position="259"/>
    </location>
</feature>
<dbReference type="EMBL" id="UINC01082938">
    <property type="protein sequence ID" value="SVC28158.1"/>
    <property type="molecule type" value="Genomic_DNA"/>
</dbReference>
<feature type="non-terminal residue" evidence="1">
    <location>
        <position position="1"/>
    </location>
</feature>
<dbReference type="InterPro" id="IPR009620">
    <property type="entry name" value="UPF0236"/>
</dbReference>
<protein>
    <recommendedName>
        <fullName evidence="2">ISKra4 family transposase</fullName>
    </recommendedName>
</protein>
<sequence>VLKRLTDASVCAKTIQSLMQRSAKSVKANAVKDYETAKRKAIKTALVGIQPASSASDASMLEQPSAAPSQPGHRTYLGFDGVFVPSRSSPRGMEGKVAVLFTDDPEDRVQISKDRTLLLWKEYAGSFGPYRSIAEMVYSLVWNNDLSGKDLIVLGDGARWIRAIRDIYFPKAGYLLDWWHLKERVYDGMREIFPRRNERSQRRKLTESLLSLLWHGNQPGALAELAEIDPVRADTKEALRTLTVYLTGNAEGIVDYKAW</sequence>
<evidence type="ECO:0000313" key="1">
    <source>
        <dbReference type="EMBL" id="SVC28158.1"/>
    </source>
</evidence>
<dbReference type="Pfam" id="PF06782">
    <property type="entry name" value="UPF0236"/>
    <property type="match status" value="1"/>
</dbReference>
<organism evidence="1">
    <name type="scientific">marine metagenome</name>
    <dbReference type="NCBI Taxonomy" id="408172"/>
    <lineage>
        <taxon>unclassified sequences</taxon>
        <taxon>metagenomes</taxon>
        <taxon>ecological metagenomes</taxon>
    </lineage>
</organism>